<dbReference type="HOGENOM" id="CLU_2262875_0_0_1"/>
<dbReference type="EMBL" id="AEYP01044586">
    <property type="status" value="NOT_ANNOTATED_CDS"/>
    <property type="molecule type" value="Genomic_DNA"/>
</dbReference>
<dbReference type="AlphaFoldDB" id="M3YXQ5"/>
<accession>M3YXQ5</accession>
<dbReference type="EMBL" id="AEYP01044584">
    <property type="status" value="NOT_ANNOTATED_CDS"/>
    <property type="molecule type" value="Genomic_DNA"/>
</dbReference>
<dbReference type="EMBL" id="AEYP01044585">
    <property type="status" value="NOT_ANNOTATED_CDS"/>
    <property type="molecule type" value="Genomic_DNA"/>
</dbReference>
<feature type="region of interest" description="Disordered" evidence="1">
    <location>
        <begin position="1"/>
        <end position="44"/>
    </location>
</feature>
<reference evidence="2" key="1">
    <citation type="submission" date="2024-06" db="UniProtKB">
        <authorList>
            <consortium name="Ensembl"/>
        </authorList>
    </citation>
    <scope>IDENTIFICATION</scope>
</reference>
<dbReference type="Ensembl" id="ENSMPUT00000016359.1">
    <property type="protein sequence ID" value="ENSMPUP00000016115.1"/>
    <property type="gene ID" value="ENSMPUG00000016219.1"/>
</dbReference>
<evidence type="ECO:0000313" key="2">
    <source>
        <dbReference type="Ensembl" id="ENSMPUP00000016115.1"/>
    </source>
</evidence>
<sequence length="103" mass="10723">MGARARSQPHAGRGGDRPVPPPWGQPARPADCPAGTGQWLAGDSTPQWTTMAGGLLLTSPQNWPCCPSGLCPLAASAPDSSWGGRGLGGLWERSRRRAVSTSY</sequence>
<dbReference type="EMBL" id="AEYP01044588">
    <property type="status" value="NOT_ANNOTATED_CDS"/>
    <property type="molecule type" value="Genomic_DNA"/>
</dbReference>
<name>M3YXQ5_MUSPF</name>
<dbReference type="EMBL" id="AEYP01044589">
    <property type="status" value="NOT_ANNOTATED_CDS"/>
    <property type="molecule type" value="Genomic_DNA"/>
</dbReference>
<organism evidence="2">
    <name type="scientific">Mustela putorius furo</name>
    <name type="common">European domestic ferret</name>
    <name type="synonym">Mustela furo</name>
    <dbReference type="NCBI Taxonomy" id="9669"/>
    <lineage>
        <taxon>Eukaryota</taxon>
        <taxon>Metazoa</taxon>
        <taxon>Chordata</taxon>
        <taxon>Craniata</taxon>
        <taxon>Vertebrata</taxon>
        <taxon>Euteleostomi</taxon>
        <taxon>Mammalia</taxon>
        <taxon>Eutheria</taxon>
        <taxon>Laurasiatheria</taxon>
        <taxon>Carnivora</taxon>
        <taxon>Caniformia</taxon>
        <taxon>Musteloidea</taxon>
        <taxon>Mustelidae</taxon>
        <taxon>Mustelinae</taxon>
        <taxon>Mustela</taxon>
    </lineage>
</organism>
<proteinExistence type="predicted"/>
<protein>
    <submittedName>
        <fullName evidence="2">Uncharacterized protein</fullName>
    </submittedName>
</protein>
<evidence type="ECO:0000256" key="1">
    <source>
        <dbReference type="SAM" id="MobiDB-lite"/>
    </source>
</evidence>
<dbReference type="EMBL" id="AEYP01044587">
    <property type="status" value="NOT_ANNOTATED_CDS"/>
    <property type="molecule type" value="Genomic_DNA"/>
</dbReference>
<dbReference type="InParanoid" id="M3YXQ5"/>